<name>A0ACA9STD1_9GLOM</name>
<dbReference type="Proteomes" id="UP000789920">
    <property type="component" value="Unassembled WGS sequence"/>
</dbReference>
<gene>
    <name evidence="1" type="ORF">RPERSI_LOCUS34513</name>
</gene>
<comment type="caution">
    <text evidence="1">The sequence shown here is derived from an EMBL/GenBank/DDBJ whole genome shotgun (WGS) entry which is preliminary data.</text>
</comment>
<keyword evidence="2" id="KW-1185">Reference proteome</keyword>
<proteinExistence type="predicted"/>
<feature type="non-terminal residue" evidence="1">
    <location>
        <position position="150"/>
    </location>
</feature>
<reference evidence="1" key="1">
    <citation type="submission" date="2021-06" db="EMBL/GenBank/DDBJ databases">
        <authorList>
            <person name="Kallberg Y."/>
            <person name="Tangrot J."/>
            <person name="Rosling A."/>
        </authorList>
    </citation>
    <scope>NUCLEOTIDE SEQUENCE</scope>
    <source>
        <strain evidence="1">MA461A</strain>
    </source>
</reference>
<evidence type="ECO:0000313" key="2">
    <source>
        <dbReference type="Proteomes" id="UP000789920"/>
    </source>
</evidence>
<accession>A0ACA9STD1</accession>
<dbReference type="EMBL" id="CAJVQC010154690">
    <property type="protein sequence ID" value="CAG8847180.1"/>
    <property type="molecule type" value="Genomic_DNA"/>
</dbReference>
<protein>
    <submittedName>
        <fullName evidence="1">7799_t:CDS:1</fullName>
    </submittedName>
</protein>
<evidence type="ECO:0000313" key="1">
    <source>
        <dbReference type="EMBL" id="CAG8847180.1"/>
    </source>
</evidence>
<feature type="non-terminal residue" evidence="1">
    <location>
        <position position="1"/>
    </location>
</feature>
<sequence>YRRDTALPALAKIMTKNEITENELDADTQTQYENLKNGEITEPDAIIAAEKLITEKISQQGASKKLNHLLSQAKKALKSGQRTQVETALKELVAFTIADNNNTENPTPGFFRPQVLIPLFLVLVLLGGIIFSIVRRRKRQKKVNYPPLIE</sequence>
<organism evidence="1 2">
    <name type="scientific">Racocetra persica</name>
    <dbReference type="NCBI Taxonomy" id="160502"/>
    <lineage>
        <taxon>Eukaryota</taxon>
        <taxon>Fungi</taxon>
        <taxon>Fungi incertae sedis</taxon>
        <taxon>Mucoromycota</taxon>
        <taxon>Glomeromycotina</taxon>
        <taxon>Glomeromycetes</taxon>
        <taxon>Diversisporales</taxon>
        <taxon>Gigasporaceae</taxon>
        <taxon>Racocetra</taxon>
    </lineage>
</organism>